<sequence>MPETTETLPGDPTEPYTPTFTTGEFQAVMGTTAVAEHPSQPVPIPAQPVVVPGNYPYLKRWMFVLVVAGVWALAALAGWGLYHWWYHSMDKTAPVFVALVFVVTATVAGLLLAMVPDRPVVSALALALMSAPFGAVAGAAVLHGLYFCEWATRCFAGVIPY</sequence>
<keyword evidence="1" id="KW-0472">Membrane</keyword>
<organism evidence="2 3">
    <name type="scientific">Mycobacterium lehmannii</name>
    <dbReference type="NCBI Taxonomy" id="2048550"/>
    <lineage>
        <taxon>Bacteria</taxon>
        <taxon>Bacillati</taxon>
        <taxon>Actinomycetota</taxon>
        <taxon>Actinomycetes</taxon>
        <taxon>Mycobacteriales</taxon>
        <taxon>Mycobacteriaceae</taxon>
        <taxon>Mycobacterium</taxon>
    </lineage>
</organism>
<dbReference type="RefSeq" id="WP_064399727.1">
    <property type="nucleotide sequence ID" value="NZ_LQIR01000067.1"/>
</dbReference>
<proteinExistence type="predicted"/>
<comment type="caution">
    <text evidence="2">The sequence shown here is derived from an EMBL/GenBank/DDBJ whole genome shotgun (WGS) entry which is preliminary data.</text>
</comment>
<name>A0A117JHN8_9MYCO</name>
<gene>
    <name evidence="2" type="ORF">AU192_09590</name>
</gene>
<feature type="transmembrane region" description="Helical" evidence="1">
    <location>
        <begin position="121"/>
        <end position="146"/>
    </location>
</feature>
<evidence type="ECO:0000313" key="3">
    <source>
        <dbReference type="Proteomes" id="UP000053707"/>
    </source>
</evidence>
<dbReference type="EMBL" id="LQIR01000067">
    <property type="protein sequence ID" value="KUI07722.1"/>
    <property type="molecule type" value="Genomic_DNA"/>
</dbReference>
<dbReference type="GeneID" id="27918234"/>
<keyword evidence="1" id="KW-0812">Transmembrane</keyword>
<protein>
    <recommendedName>
        <fullName evidence="4">Transmembrane protein</fullName>
    </recommendedName>
</protein>
<feature type="transmembrane region" description="Helical" evidence="1">
    <location>
        <begin position="94"/>
        <end position="115"/>
    </location>
</feature>
<evidence type="ECO:0000313" key="2">
    <source>
        <dbReference type="EMBL" id="KUI07722.1"/>
    </source>
</evidence>
<reference evidence="2 3" key="1">
    <citation type="submission" date="2016-01" db="EMBL/GenBank/DDBJ databases">
        <authorList>
            <consortium name="TB Trials Study Group"/>
            <person name="Sutton G."/>
            <person name="Brinkac L."/>
            <person name="Sanka R."/>
            <person name="Adams M."/>
            <person name="Lau E.L."/>
            <person name="Macaden R."/>
            <person name="Grewal H.M.S."/>
        </authorList>
    </citation>
    <scope>NUCLEOTIDE SEQUENCE [LARGE SCALE GENOMIC DNA]</scope>
    <source>
        <strain evidence="2 3">IS-1744</strain>
    </source>
</reference>
<evidence type="ECO:0000256" key="1">
    <source>
        <dbReference type="SAM" id="Phobius"/>
    </source>
</evidence>
<keyword evidence="3" id="KW-1185">Reference proteome</keyword>
<accession>A0A117JHN8</accession>
<dbReference type="AlphaFoldDB" id="A0A117JHN8"/>
<feature type="transmembrane region" description="Helical" evidence="1">
    <location>
        <begin position="61"/>
        <end position="82"/>
    </location>
</feature>
<keyword evidence="1" id="KW-1133">Transmembrane helix</keyword>
<evidence type="ECO:0008006" key="4">
    <source>
        <dbReference type="Google" id="ProtNLM"/>
    </source>
</evidence>
<dbReference type="Proteomes" id="UP000053707">
    <property type="component" value="Unassembled WGS sequence"/>
</dbReference>